<evidence type="ECO:0000256" key="1">
    <source>
        <dbReference type="SAM" id="MobiDB-lite"/>
    </source>
</evidence>
<keyword evidence="2" id="KW-1133">Transmembrane helix</keyword>
<dbReference type="Proteomes" id="UP000019376">
    <property type="component" value="Unassembled WGS sequence"/>
</dbReference>
<dbReference type="Pfam" id="PF06687">
    <property type="entry name" value="SUR7"/>
    <property type="match status" value="1"/>
</dbReference>
<dbReference type="InterPro" id="IPR052413">
    <property type="entry name" value="SUR7_domain"/>
</dbReference>
<dbReference type="GO" id="GO:0031505">
    <property type="term" value="P:fungal-type cell wall organization"/>
    <property type="evidence" value="ECO:0007669"/>
    <property type="project" value="TreeGrafter"/>
</dbReference>
<dbReference type="PANTHER" id="PTHR28019">
    <property type="entry name" value="CELL MEMBRANE PROTEIN YLR413W-RELATED"/>
    <property type="match status" value="1"/>
</dbReference>
<dbReference type="OrthoDB" id="4159154at2759"/>
<evidence type="ECO:0000256" key="2">
    <source>
        <dbReference type="SAM" id="Phobius"/>
    </source>
</evidence>
<feature type="transmembrane region" description="Helical" evidence="2">
    <location>
        <begin position="6"/>
        <end position="26"/>
    </location>
</feature>
<accession>S8AS68</accession>
<dbReference type="InterPro" id="IPR009571">
    <property type="entry name" value="SUR7/Rim9-like_fungi"/>
</dbReference>
<dbReference type="HOGENOM" id="CLU_064532_0_0_1"/>
<reference evidence="3 4" key="1">
    <citation type="journal article" date="2013" name="PLoS ONE">
        <title>Genomic and secretomic analyses reveal unique features of the lignocellulolytic enzyme system of Penicillium decumbens.</title>
        <authorList>
            <person name="Liu G."/>
            <person name="Zhang L."/>
            <person name="Wei X."/>
            <person name="Zou G."/>
            <person name="Qin Y."/>
            <person name="Ma L."/>
            <person name="Li J."/>
            <person name="Zheng H."/>
            <person name="Wang S."/>
            <person name="Wang C."/>
            <person name="Xun L."/>
            <person name="Zhao G.-P."/>
            <person name="Zhou Z."/>
            <person name="Qu Y."/>
        </authorList>
    </citation>
    <scope>NUCLEOTIDE SEQUENCE [LARGE SCALE GENOMIC DNA]</scope>
    <source>
        <strain evidence="4">114-2 / CGMCC 5302</strain>
    </source>
</reference>
<keyword evidence="4" id="KW-1185">Reference proteome</keyword>
<dbReference type="GO" id="GO:0005886">
    <property type="term" value="C:plasma membrane"/>
    <property type="evidence" value="ECO:0007669"/>
    <property type="project" value="InterPro"/>
</dbReference>
<protein>
    <recommendedName>
        <fullName evidence="5">Actin cortical patch SUR7/pH-response regulator PalI</fullName>
    </recommendedName>
</protein>
<gene>
    <name evidence="3" type="ORF">PDE_03819</name>
</gene>
<dbReference type="EMBL" id="KB644411">
    <property type="protein sequence ID" value="EPS28873.1"/>
    <property type="molecule type" value="Genomic_DNA"/>
</dbReference>
<feature type="region of interest" description="Disordered" evidence="1">
    <location>
        <begin position="237"/>
        <end position="258"/>
    </location>
</feature>
<evidence type="ECO:0000313" key="4">
    <source>
        <dbReference type="Proteomes" id="UP000019376"/>
    </source>
</evidence>
<name>S8AS68_PENO1</name>
<dbReference type="PhylomeDB" id="S8AS68"/>
<sequence>MMNPKNLFPVTMALIAFVITNCCLFAGTKPNILDSVDLLRLYTPDGNSISSPHDFYSIHVMSYCQGTIGPMPPGTTDPFGSRNVTACSNRTILFSFDPTIAWPRDLTHGPDLQWPRVISDDFRAFQMTSRAMAVMYSIGVGAIGSVLLVKIFAMAMPKLQLGVFEFGFMLLGTLSVGIASVIANVLAYELVQLINAHGDGSNVSAQYGGKFLGMTWASAALMMLGTWISFSNAFSPGGNAASSSSSSEPAPAKDEECQ</sequence>
<feature type="compositionally biased region" description="Low complexity" evidence="1">
    <location>
        <begin position="237"/>
        <end position="250"/>
    </location>
</feature>
<evidence type="ECO:0000313" key="3">
    <source>
        <dbReference type="EMBL" id="EPS28873.1"/>
    </source>
</evidence>
<dbReference type="GO" id="GO:0051285">
    <property type="term" value="C:cell cortex of cell tip"/>
    <property type="evidence" value="ECO:0007669"/>
    <property type="project" value="TreeGrafter"/>
</dbReference>
<feature type="transmembrane region" description="Helical" evidence="2">
    <location>
        <begin position="168"/>
        <end position="191"/>
    </location>
</feature>
<dbReference type="PANTHER" id="PTHR28019:SF7">
    <property type="entry name" value="SUR7 PROTEIN"/>
    <property type="match status" value="1"/>
</dbReference>
<organism evidence="3 4">
    <name type="scientific">Penicillium oxalicum (strain 114-2 / CGMCC 5302)</name>
    <name type="common">Penicillium decumbens</name>
    <dbReference type="NCBI Taxonomy" id="933388"/>
    <lineage>
        <taxon>Eukaryota</taxon>
        <taxon>Fungi</taxon>
        <taxon>Dikarya</taxon>
        <taxon>Ascomycota</taxon>
        <taxon>Pezizomycotina</taxon>
        <taxon>Eurotiomycetes</taxon>
        <taxon>Eurotiomycetidae</taxon>
        <taxon>Eurotiales</taxon>
        <taxon>Aspergillaceae</taxon>
        <taxon>Penicillium</taxon>
    </lineage>
</organism>
<dbReference type="eggNOG" id="ENOG502S47U">
    <property type="taxonomic scope" value="Eukaryota"/>
</dbReference>
<evidence type="ECO:0008006" key="5">
    <source>
        <dbReference type="Google" id="ProtNLM"/>
    </source>
</evidence>
<dbReference type="AlphaFoldDB" id="S8AS68"/>
<feature type="transmembrane region" description="Helical" evidence="2">
    <location>
        <begin position="211"/>
        <end position="230"/>
    </location>
</feature>
<feature type="transmembrane region" description="Helical" evidence="2">
    <location>
        <begin position="133"/>
        <end position="156"/>
    </location>
</feature>
<proteinExistence type="predicted"/>
<keyword evidence="2" id="KW-0812">Transmembrane</keyword>
<keyword evidence="2" id="KW-0472">Membrane</keyword>